<evidence type="ECO:0000256" key="2">
    <source>
        <dbReference type="ARBA" id="ARBA00022737"/>
    </source>
</evidence>
<dbReference type="Gene3D" id="1.10.238.10">
    <property type="entry name" value="EF-hand"/>
    <property type="match status" value="2"/>
</dbReference>
<dbReference type="VEuPathDB" id="FungiDB:BD410DRAFT_791146"/>
<dbReference type="PANTHER" id="PTHR23048:SF0">
    <property type="entry name" value="CALMODULIN LIKE 3"/>
    <property type="match status" value="1"/>
</dbReference>
<dbReference type="FunFam" id="1.10.238.10:FF:000034">
    <property type="entry name" value="Calmodulin"/>
    <property type="match status" value="1"/>
</dbReference>
<dbReference type="GO" id="GO:0005509">
    <property type="term" value="F:calcium ion binding"/>
    <property type="evidence" value="ECO:0007669"/>
    <property type="project" value="InterPro"/>
</dbReference>
<keyword evidence="3" id="KW-0106">Calcium</keyword>
<keyword evidence="2" id="KW-0677">Repeat</keyword>
<accession>A0A4Y7PYX7</accession>
<dbReference type="InterPro" id="IPR011992">
    <property type="entry name" value="EF-hand-dom_pair"/>
</dbReference>
<evidence type="ECO:0000256" key="3">
    <source>
        <dbReference type="ARBA" id="ARBA00022837"/>
    </source>
</evidence>
<dbReference type="PROSITE" id="PS00018">
    <property type="entry name" value="EF_HAND_1"/>
    <property type="match status" value="4"/>
</dbReference>
<dbReference type="CDD" id="cd00051">
    <property type="entry name" value="EFh"/>
    <property type="match status" value="1"/>
</dbReference>
<feature type="domain" description="EF-hand" evidence="4">
    <location>
        <begin position="82"/>
        <end position="117"/>
    </location>
</feature>
<evidence type="ECO:0000256" key="1">
    <source>
        <dbReference type="ARBA" id="ARBA00022723"/>
    </source>
</evidence>
<dbReference type="PANTHER" id="PTHR23048">
    <property type="entry name" value="MYOSIN LIGHT CHAIN 1, 3"/>
    <property type="match status" value="1"/>
</dbReference>
<dbReference type="SMART" id="SM00054">
    <property type="entry name" value="EFh"/>
    <property type="match status" value="4"/>
</dbReference>
<dbReference type="STRING" id="50990.A0A4Y7PYX7"/>
<feature type="domain" description="EF-hand" evidence="4">
    <location>
        <begin position="118"/>
        <end position="148"/>
    </location>
</feature>
<evidence type="ECO:0000313" key="6">
    <source>
        <dbReference type="Proteomes" id="UP000294933"/>
    </source>
</evidence>
<reference evidence="5 6" key="1">
    <citation type="submission" date="2018-06" db="EMBL/GenBank/DDBJ databases">
        <title>A transcriptomic atlas of mushroom development highlights an independent origin of complex multicellularity.</title>
        <authorList>
            <consortium name="DOE Joint Genome Institute"/>
            <person name="Krizsan K."/>
            <person name="Almasi E."/>
            <person name="Merenyi Z."/>
            <person name="Sahu N."/>
            <person name="Viragh M."/>
            <person name="Koszo T."/>
            <person name="Mondo S."/>
            <person name="Kiss B."/>
            <person name="Balint B."/>
            <person name="Kues U."/>
            <person name="Barry K."/>
            <person name="Hegedus J.C."/>
            <person name="Henrissat B."/>
            <person name="Johnson J."/>
            <person name="Lipzen A."/>
            <person name="Ohm R."/>
            <person name="Nagy I."/>
            <person name="Pangilinan J."/>
            <person name="Yan J."/>
            <person name="Xiong Y."/>
            <person name="Grigoriev I.V."/>
            <person name="Hibbett D.S."/>
            <person name="Nagy L.G."/>
        </authorList>
    </citation>
    <scope>NUCLEOTIDE SEQUENCE [LARGE SCALE GENOMIC DNA]</scope>
    <source>
        <strain evidence="5 6">SZMC22713</strain>
    </source>
</reference>
<feature type="domain" description="EF-hand" evidence="4">
    <location>
        <begin position="9"/>
        <end position="44"/>
    </location>
</feature>
<sequence>MARKMSADEQLSELKGAFQLFDKDNDGTISTDELGAVMRSVGREPTEAELKRMVAGVDADSNGKIEFSEFVVLMEGQIRAEDLKEELRDAFRTFDADNDGFISAKEVRVVMGKLGERLSDQQVDEIVREADTNGDGKINYEEFVRMMG</sequence>
<dbReference type="OrthoDB" id="26525at2759"/>
<evidence type="ECO:0000259" key="4">
    <source>
        <dbReference type="PROSITE" id="PS50222"/>
    </source>
</evidence>
<keyword evidence="6" id="KW-1185">Reference proteome</keyword>
<dbReference type="EMBL" id="ML170189">
    <property type="protein sequence ID" value="TDL20345.1"/>
    <property type="molecule type" value="Genomic_DNA"/>
</dbReference>
<feature type="domain" description="EF-hand" evidence="4">
    <location>
        <begin position="45"/>
        <end position="80"/>
    </location>
</feature>
<dbReference type="InterPro" id="IPR018247">
    <property type="entry name" value="EF_Hand_1_Ca_BS"/>
</dbReference>
<name>A0A4Y7PYX7_9AGAM</name>
<dbReference type="GO" id="GO:0005737">
    <property type="term" value="C:cytoplasm"/>
    <property type="evidence" value="ECO:0007669"/>
    <property type="project" value="UniProtKB-ARBA"/>
</dbReference>
<organism evidence="5 6">
    <name type="scientific">Rickenella mellea</name>
    <dbReference type="NCBI Taxonomy" id="50990"/>
    <lineage>
        <taxon>Eukaryota</taxon>
        <taxon>Fungi</taxon>
        <taxon>Dikarya</taxon>
        <taxon>Basidiomycota</taxon>
        <taxon>Agaricomycotina</taxon>
        <taxon>Agaricomycetes</taxon>
        <taxon>Hymenochaetales</taxon>
        <taxon>Rickenellaceae</taxon>
        <taxon>Rickenella</taxon>
    </lineage>
</organism>
<gene>
    <name evidence="5" type="ORF">BD410DRAFT_791146</name>
</gene>
<dbReference type="AlphaFoldDB" id="A0A4Y7PYX7"/>
<dbReference type="Pfam" id="PF13499">
    <property type="entry name" value="EF-hand_7"/>
    <property type="match status" value="2"/>
</dbReference>
<dbReference type="Proteomes" id="UP000294933">
    <property type="component" value="Unassembled WGS sequence"/>
</dbReference>
<proteinExistence type="predicted"/>
<dbReference type="InterPro" id="IPR002048">
    <property type="entry name" value="EF_hand_dom"/>
</dbReference>
<protein>
    <submittedName>
        <fullName evidence="5">Calmodulin</fullName>
    </submittedName>
</protein>
<keyword evidence="1" id="KW-0479">Metal-binding</keyword>
<dbReference type="PROSITE" id="PS50222">
    <property type="entry name" value="EF_HAND_2"/>
    <property type="match status" value="4"/>
</dbReference>
<dbReference type="GO" id="GO:0016460">
    <property type="term" value="C:myosin II complex"/>
    <property type="evidence" value="ECO:0007669"/>
    <property type="project" value="TreeGrafter"/>
</dbReference>
<dbReference type="SUPFAM" id="SSF47473">
    <property type="entry name" value="EF-hand"/>
    <property type="match status" value="1"/>
</dbReference>
<evidence type="ECO:0000313" key="5">
    <source>
        <dbReference type="EMBL" id="TDL20345.1"/>
    </source>
</evidence>
<dbReference type="FunFam" id="1.10.238.10:FF:000251">
    <property type="entry name" value="Calmodulin-related protein 97A"/>
    <property type="match status" value="1"/>
</dbReference>
<dbReference type="InterPro" id="IPR050230">
    <property type="entry name" value="CALM/Myosin/TropC-like"/>
</dbReference>